<feature type="compositionally biased region" description="Acidic residues" evidence="25">
    <location>
        <begin position="933"/>
        <end position="948"/>
    </location>
</feature>
<dbReference type="GO" id="GO:0071949">
    <property type="term" value="F:FAD binding"/>
    <property type="evidence" value="ECO:0007669"/>
    <property type="project" value="InterPro"/>
</dbReference>
<evidence type="ECO:0000256" key="1">
    <source>
        <dbReference type="ARBA" id="ARBA00001974"/>
    </source>
</evidence>
<keyword evidence="17" id="KW-0503">Monooxygenase</keyword>
<dbReference type="SUPFAM" id="SSF57716">
    <property type="entry name" value="Glucocorticoid receptor-like (DNA-binding domain)"/>
    <property type="match status" value="1"/>
</dbReference>
<reference evidence="29" key="1">
    <citation type="submission" date="2018-05" db="EMBL/GenBank/DDBJ databases">
        <authorList>
            <person name="Datahose"/>
        </authorList>
    </citation>
    <scope>NUCLEOTIDE SEQUENCE</scope>
</reference>
<keyword evidence="16" id="KW-0560">Oxidoreductase</keyword>
<keyword evidence="10" id="KW-0285">Flavoprotein</keyword>
<evidence type="ECO:0000256" key="2">
    <source>
        <dbReference type="ARBA" id="ARBA00004214"/>
    </source>
</evidence>
<dbReference type="Pfam" id="PF01494">
    <property type="entry name" value="FAD_binding_3"/>
    <property type="match status" value="1"/>
</dbReference>
<evidence type="ECO:0000256" key="12">
    <source>
        <dbReference type="ARBA" id="ARBA00022753"/>
    </source>
</evidence>
<keyword evidence="26" id="KW-0472">Membrane</keyword>
<reference evidence="29" key="3">
    <citation type="submission" date="2025-09" db="UniProtKB">
        <authorList>
            <consortium name="Ensembl"/>
        </authorList>
    </citation>
    <scope>IDENTIFICATION</scope>
</reference>
<evidence type="ECO:0000256" key="23">
    <source>
        <dbReference type="ARBA" id="ARBA00049522"/>
    </source>
</evidence>
<keyword evidence="26" id="KW-1133">Transmembrane helix</keyword>
<dbReference type="EC" id="1.14.13.225" evidence="7"/>
<dbReference type="Gene3D" id="1.10.418.10">
    <property type="entry name" value="Calponin-like domain"/>
    <property type="match status" value="1"/>
</dbReference>
<evidence type="ECO:0000259" key="28">
    <source>
        <dbReference type="PROSITE" id="PS50023"/>
    </source>
</evidence>
<keyword evidence="15" id="KW-0521">NADP</keyword>
<evidence type="ECO:0000256" key="16">
    <source>
        <dbReference type="ARBA" id="ARBA00023002"/>
    </source>
</evidence>
<dbReference type="PROSITE" id="PS50023">
    <property type="entry name" value="LIM_DOMAIN_2"/>
    <property type="match status" value="1"/>
</dbReference>
<dbReference type="Pfam" id="PF00307">
    <property type="entry name" value="CH"/>
    <property type="match status" value="1"/>
</dbReference>
<dbReference type="SUPFAM" id="SSF51905">
    <property type="entry name" value="FAD/NAD(P)-binding domain"/>
    <property type="match status" value="1"/>
</dbReference>
<reference evidence="29" key="2">
    <citation type="submission" date="2025-08" db="UniProtKB">
        <authorList>
            <consortium name="Ensembl"/>
        </authorList>
    </citation>
    <scope>IDENTIFICATION</scope>
</reference>
<dbReference type="GO" id="GO:0003779">
    <property type="term" value="F:actin binding"/>
    <property type="evidence" value="ECO:0007669"/>
    <property type="project" value="UniProtKB-KW"/>
</dbReference>
<dbReference type="InterPro" id="IPR036188">
    <property type="entry name" value="FAD/NAD-bd_sf"/>
</dbReference>
<feature type="region of interest" description="Disordered" evidence="25">
    <location>
        <begin position="746"/>
        <end position="774"/>
    </location>
</feature>
<accession>A0AAX7UZ49</accession>
<dbReference type="Proteomes" id="UP000265100">
    <property type="component" value="Chromosome 20"/>
</dbReference>
<dbReference type="PANTHER" id="PTHR23167">
    <property type="entry name" value="CALPONIN HOMOLOGY DOMAIN-CONTAINING PROTEIN DDB_G0272472-RELATED"/>
    <property type="match status" value="1"/>
</dbReference>
<dbReference type="InterPro" id="IPR057494">
    <property type="entry name" value="Rossman_Mical"/>
</dbReference>
<keyword evidence="14 24" id="KW-0862">Zinc</keyword>
<evidence type="ECO:0000256" key="21">
    <source>
        <dbReference type="ARBA" id="ARBA00044245"/>
    </source>
</evidence>
<keyword evidence="18 24" id="KW-0440">LIM domain</keyword>
<dbReference type="Pfam" id="PF25413">
    <property type="entry name" value="Rossman_Mical"/>
    <property type="match status" value="1"/>
</dbReference>
<keyword evidence="12" id="KW-0967">Endosome</keyword>
<feature type="transmembrane region" description="Helical" evidence="26">
    <location>
        <begin position="960"/>
        <end position="983"/>
    </location>
</feature>
<dbReference type="InterPro" id="IPR001781">
    <property type="entry name" value="Znf_LIM"/>
</dbReference>
<evidence type="ECO:0000256" key="13">
    <source>
        <dbReference type="ARBA" id="ARBA00022827"/>
    </source>
</evidence>
<proteinExistence type="inferred from homology"/>
<dbReference type="Ensembl" id="ENSACLT00000095132.1">
    <property type="protein sequence ID" value="ENSACLP00000074594.1"/>
    <property type="gene ID" value="ENSACLG00000017491.2"/>
</dbReference>
<dbReference type="PROSITE" id="PS00478">
    <property type="entry name" value="LIM_DOMAIN_1"/>
    <property type="match status" value="1"/>
</dbReference>
<feature type="domain" description="Calponin-homology (CH)" evidence="27">
    <location>
        <begin position="498"/>
        <end position="604"/>
    </location>
</feature>
<organism evidence="29 30">
    <name type="scientific">Astatotilapia calliptera</name>
    <name type="common">Eastern happy</name>
    <name type="synonym">Chromis callipterus</name>
    <dbReference type="NCBI Taxonomy" id="8154"/>
    <lineage>
        <taxon>Eukaryota</taxon>
        <taxon>Metazoa</taxon>
        <taxon>Chordata</taxon>
        <taxon>Craniata</taxon>
        <taxon>Vertebrata</taxon>
        <taxon>Euteleostomi</taxon>
        <taxon>Actinopterygii</taxon>
        <taxon>Neopterygii</taxon>
        <taxon>Teleostei</taxon>
        <taxon>Neoteleostei</taxon>
        <taxon>Acanthomorphata</taxon>
        <taxon>Ovalentaria</taxon>
        <taxon>Cichlomorphae</taxon>
        <taxon>Cichliformes</taxon>
        <taxon>Cichlidae</taxon>
        <taxon>African cichlids</taxon>
        <taxon>Pseudocrenilabrinae</taxon>
        <taxon>Haplochromini</taxon>
        <taxon>Astatotilapia</taxon>
    </lineage>
</organism>
<feature type="region of interest" description="Disordered" evidence="25">
    <location>
        <begin position="795"/>
        <end position="863"/>
    </location>
</feature>
<evidence type="ECO:0000256" key="3">
    <source>
        <dbReference type="ARBA" id="ARBA00004496"/>
    </source>
</evidence>
<evidence type="ECO:0000256" key="9">
    <source>
        <dbReference type="ARBA" id="ARBA00022553"/>
    </source>
</evidence>
<evidence type="ECO:0000256" key="8">
    <source>
        <dbReference type="ARBA" id="ARBA00022490"/>
    </source>
</evidence>
<dbReference type="FunFam" id="3.50.50.60:FF:000004">
    <property type="entry name" value="protein-methionine sulfoxide oxidase MICAL2 isoform X1"/>
    <property type="match status" value="1"/>
</dbReference>
<evidence type="ECO:0000256" key="15">
    <source>
        <dbReference type="ARBA" id="ARBA00022857"/>
    </source>
</evidence>
<evidence type="ECO:0000259" key="27">
    <source>
        <dbReference type="PROSITE" id="PS50021"/>
    </source>
</evidence>
<evidence type="ECO:0000256" key="17">
    <source>
        <dbReference type="ARBA" id="ARBA00023033"/>
    </source>
</evidence>
<keyword evidence="20" id="KW-0009">Actin-binding</keyword>
<dbReference type="FunFam" id="1.10.418.10:FF:000023">
    <property type="entry name" value="EH domain-binding protein 1 isoform X1"/>
    <property type="match status" value="1"/>
</dbReference>
<evidence type="ECO:0000256" key="18">
    <source>
        <dbReference type="ARBA" id="ARBA00023038"/>
    </source>
</evidence>
<keyword evidence="26" id="KW-0812">Transmembrane</keyword>
<dbReference type="PANTHER" id="PTHR23167:SF35">
    <property type="entry name" value="[F-ACTIN]-MONOOXYGENASE MICAL1"/>
    <property type="match status" value="1"/>
</dbReference>
<evidence type="ECO:0000313" key="30">
    <source>
        <dbReference type="Proteomes" id="UP000265100"/>
    </source>
</evidence>
<dbReference type="AlphaFoldDB" id="A0AAX7UZ49"/>
<evidence type="ECO:0000256" key="25">
    <source>
        <dbReference type="SAM" id="MobiDB-lite"/>
    </source>
</evidence>
<protein>
    <recommendedName>
        <fullName evidence="21">Molecule interacting with CasL protein 1</fullName>
        <ecNumber evidence="7">1.14.13.225</ecNumber>
        <ecNumber evidence="6">1.6.3.1</ecNumber>
    </recommendedName>
</protein>
<dbReference type="SMART" id="SM00132">
    <property type="entry name" value="LIM"/>
    <property type="match status" value="1"/>
</dbReference>
<evidence type="ECO:0000256" key="6">
    <source>
        <dbReference type="ARBA" id="ARBA00012698"/>
    </source>
</evidence>
<dbReference type="GO" id="GO:0120501">
    <property type="term" value="F:F-actin monooxygenase activity"/>
    <property type="evidence" value="ECO:0007669"/>
    <property type="project" value="UniProtKB-EC"/>
</dbReference>
<dbReference type="GO" id="GO:0030496">
    <property type="term" value="C:midbody"/>
    <property type="evidence" value="ECO:0007669"/>
    <property type="project" value="UniProtKB-SubCell"/>
</dbReference>
<dbReference type="SMART" id="SM00033">
    <property type="entry name" value="CH"/>
    <property type="match status" value="1"/>
</dbReference>
<comment type="cofactor">
    <cofactor evidence="1">
        <name>FAD</name>
        <dbReference type="ChEBI" id="CHEBI:57692"/>
    </cofactor>
</comment>
<evidence type="ECO:0000256" key="19">
    <source>
        <dbReference type="ARBA" id="ARBA00023054"/>
    </source>
</evidence>
<evidence type="ECO:0000256" key="20">
    <source>
        <dbReference type="ARBA" id="ARBA00023203"/>
    </source>
</evidence>
<dbReference type="SUPFAM" id="SSF47576">
    <property type="entry name" value="Calponin-homology domain, CH-domain"/>
    <property type="match status" value="1"/>
</dbReference>
<dbReference type="Gene3D" id="3.50.50.60">
    <property type="entry name" value="FAD/NAD(P)-binding domain"/>
    <property type="match status" value="1"/>
</dbReference>
<dbReference type="InterPro" id="IPR001715">
    <property type="entry name" value="CH_dom"/>
</dbReference>
<dbReference type="InterPro" id="IPR002938">
    <property type="entry name" value="FAD-bd"/>
</dbReference>
<comment type="catalytic activity">
    <reaction evidence="22">
        <text>NADPH + O2 + H(+) = H2O2 + NADP(+)</text>
        <dbReference type="Rhea" id="RHEA:11260"/>
        <dbReference type="ChEBI" id="CHEBI:15378"/>
        <dbReference type="ChEBI" id="CHEBI:15379"/>
        <dbReference type="ChEBI" id="CHEBI:16240"/>
        <dbReference type="ChEBI" id="CHEBI:57783"/>
        <dbReference type="ChEBI" id="CHEBI:58349"/>
        <dbReference type="EC" id="1.6.3.1"/>
    </reaction>
</comment>
<comment type="similarity">
    <text evidence="5">Belongs to the Mical family.</text>
</comment>
<feature type="region of interest" description="Disordered" evidence="25">
    <location>
        <begin position="929"/>
        <end position="948"/>
    </location>
</feature>
<dbReference type="InterPro" id="IPR036872">
    <property type="entry name" value="CH_dom_sf"/>
</dbReference>
<dbReference type="CDD" id="cd22198">
    <property type="entry name" value="CH_MICAL_EHBP-like"/>
    <property type="match status" value="1"/>
</dbReference>
<dbReference type="InterPro" id="IPR050540">
    <property type="entry name" value="F-actin_Monoox_Mical"/>
</dbReference>
<dbReference type="Gene3D" id="2.10.110.10">
    <property type="entry name" value="Cysteine Rich Protein"/>
    <property type="match status" value="1"/>
</dbReference>
<keyword evidence="11 24" id="KW-0479">Metal-binding</keyword>
<name>A0AAX7UZ49_ASTCA</name>
<evidence type="ECO:0000256" key="14">
    <source>
        <dbReference type="ARBA" id="ARBA00022833"/>
    </source>
</evidence>
<feature type="compositionally biased region" description="Basic and acidic residues" evidence="25">
    <location>
        <begin position="760"/>
        <end position="770"/>
    </location>
</feature>
<sequence length="984" mass="110339">MASQGPVNPSHATFDLFVQAQTCKDVKHHFTQLCRQLEIDPEDFGSFYAKLKERLNYWKAKALWTKLDKRASHEDYQQGKVCTKNKCLVLGAGPCGLRVAIELSLLGAQVVLLEKRETFSRNNVLHLWPYTIYDLRELGAKKFYGKFCSGSLDHISIRQLQLILLKVALLLGVEVHTGVEFQGLIEPSGENGWMAKLQPRSHPAAAFQFDVFISAGGGRFVPDGFKHKELRGKLAIGITANFINRHTAAETQVEEISGVARIYNQKFFQELLNETGIDLENIVYYKDDTHYFVMTAKKKSLLKKGVIKQDHNDAEQLLAPANVDYEALCNYACDAADFSTGGRLPDLQFAQNHAGQRDVAMFDFTCMHRAENASLVKERRGKKLLIGLVGDCLVEPFWPLGTGIARGFLAAFDAAWMVRSWGNGVPHLKVLAERESLYQLLSQTTPENTSKKYAAYSIDPRTRYQRVNLSSIQTHQVQHLYDVEKTHPSFKKQKENSAGGSEELLKWCQKHTAGYKNVNVKDFTRSWRSGLALCALIHHFRPDLIDMSSLDESNCVHNNQLAFSILEKELGIPPVMSPNSLANTDHIDKLTMVLYLTQIQSGFPTGFQPSSKSLSFSRTQSAVFFLSKLKHNSLQRRKVCPLSLEFTTLASPVSSELDPVAEVAPEPDTPALMTNSEECYFCGERVYLLERISAEGKFFHRTCFTCARCNITLRLGGYTFDQDTGDSYHQPSPPVAKPRTVHLISLTVPEEPSSPTPTEEGSKARPDSRPKQSLRKLQLTAEEKTQLVNLHSFSADSDSETHGGSSSCSSSSANAGPPKTEGLDGQEEEGYWSGSTAGQMREKRNRRCFRRKEMPSGQARVRSKFSPWNLSSPRISRDTRLSVHVNQPGRVGKLATHLFGFSSIWSHPGLLQHLLLLFPTETTFRHVHHTSEEGVEGDEDDDDEDDDEQDIDLFDDQVRISVEFICFSFSGGGYFALTVLLLYL</sequence>
<dbReference type="PROSITE" id="PS50021">
    <property type="entry name" value="CH"/>
    <property type="match status" value="1"/>
</dbReference>
<comment type="catalytic activity">
    <reaction evidence="23">
        <text>L-methionyl-[F-actin] + NADPH + O2 + H(+) = L-methionyl-(R)-S-oxide-[F-actin] + NADP(+) + H2O</text>
        <dbReference type="Rhea" id="RHEA:51308"/>
        <dbReference type="Rhea" id="RHEA-COMP:12953"/>
        <dbReference type="Rhea" id="RHEA-COMP:12956"/>
        <dbReference type="ChEBI" id="CHEBI:15377"/>
        <dbReference type="ChEBI" id="CHEBI:15378"/>
        <dbReference type="ChEBI" id="CHEBI:15379"/>
        <dbReference type="ChEBI" id="CHEBI:16044"/>
        <dbReference type="ChEBI" id="CHEBI:45764"/>
        <dbReference type="ChEBI" id="CHEBI:57783"/>
        <dbReference type="ChEBI" id="CHEBI:58349"/>
        <dbReference type="EC" id="1.14.13.225"/>
    </reaction>
</comment>
<evidence type="ECO:0000256" key="7">
    <source>
        <dbReference type="ARBA" id="ARBA00012709"/>
    </source>
</evidence>
<evidence type="ECO:0000256" key="11">
    <source>
        <dbReference type="ARBA" id="ARBA00022723"/>
    </source>
</evidence>
<feature type="compositionally biased region" description="Low complexity" evidence="25">
    <location>
        <begin position="749"/>
        <end position="759"/>
    </location>
</feature>
<comment type="subcellular location">
    <subcellularLocation>
        <location evidence="3">Cytoplasm</location>
    </subcellularLocation>
    <subcellularLocation>
        <location evidence="4">Endosome membrane</location>
    </subcellularLocation>
    <subcellularLocation>
        <location evidence="2">Midbody</location>
    </subcellularLocation>
</comment>
<gene>
    <name evidence="29" type="primary">MICAL1</name>
</gene>
<evidence type="ECO:0000256" key="4">
    <source>
        <dbReference type="ARBA" id="ARBA00004608"/>
    </source>
</evidence>
<keyword evidence="8" id="KW-0963">Cytoplasm</keyword>
<dbReference type="GO" id="GO:0010008">
    <property type="term" value="C:endosome membrane"/>
    <property type="evidence" value="ECO:0007669"/>
    <property type="project" value="UniProtKB-SubCell"/>
</dbReference>
<feature type="domain" description="LIM zinc-binding" evidence="28">
    <location>
        <begin position="677"/>
        <end position="739"/>
    </location>
</feature>
<dbReference type="Pfam" id="PF00412">
    <property type="entry name" value="LIM"/>
    <property type="match status" value="1"/>
</dbReference>
<dbReference type="GeneTree" id="ENSGT00940000159117"/>
<keyword evidence="13" id="KW-0274">FAD</keyword>
<evidence type="ECO:0000256" key="22">
    <source>
        <dbReference type="ARBA" id="ARBA00048762"/>
    </source>
</evidence>
<keyword evidence="9" id="KW-0597">Phosphoprotein</keyword>
<dbReference type="EC" id="1.6.3.1" evidence="6"/>
<keyword evidence="30" id="KW-1185">Reference proteome</keyword>
<dbReference type="GO" id="GO:0046872">
    <property type="term" value="F:metal ion binding"/>
    <property type="evidence" value="ECO:0007669"/>
    <property type="project" value="UniProtKB-KW"/>
</dbReference>
<evidence type="ECO:0000256" key="24">
    <source>
        <dbReference type="PROSITE-ProRule" id="PRU00125"/>
    </source>
</evidence>
<keyword evidence="19" id="KW-0175">Coiled coil</keyword>
<evidence type="ECO:0000256" key="10">
    <source>
        <dbReference type="ARBA" id="ARBA00022630"/>
    </source>
</evidence>
<dbReference type="GO" id="GO:0016174">
    <property type="term" value="F:NAD(P)H oxidase H2O2-forming activity"/>
    <property type="evidence" value="ECO:0007669"/>
    <property type="project" value="UniProtKB-EC"/>
</dbReference>
<evidence type="ECO:0000256" key="5">
    <source>
        <dbReference type="ARBA" id="ARBA00008223"/>
    </source>
</evidence>
<evidence type="ECO:0000256" key="26">
    <source>
        <dbReference type="SAM" id="Phobius"/>
    </source>
</evidence>
<evidence type="ECO:0000313" key="29">
    <source>
        <dbReference type="Ensembl" id="ENSACLP00000074594.1"/>
    </source>
</evidence>